<comment type="catalytic activity">
    <reaction evidence="1">
        <text>[protein]-peptidylproline (omega=180) = [protein]-peptidylproline (omega=0)</text>
        <dbReference type="Rhea" id="RHEA:16237"/>
        <dbReference type="Rhea" id="RHEA-COMP:10747"/>
        <dbReference type="Rhea" id="RHEA-COMP:10748"/>
        <dbReference type="ChEBI" id="CHEBI:83833"/>
        <dbReference type="ChEBI" id="CHEBI:83834"/>
        <dbReference type="EC" id="5.2.1.8"/>
    </reaction>
</comment>
<dbReference type="GO" id="GO:0003755">
    <property type="term" value="F:peptidyl-prolyl cis-trans isomerase activity"/>
    <property type="evidence" value="ECO:0007669"/>
    <property type="project" value="UniProtKB-KW"/>
</dbReference>
<evidence type="ECO:0000256" key="6">
    <source>
        <dbReference type="SAM" id="Coils"/>
    </source>
</evidence>
<dbReference type="EMBL" id="AP011529">
    <property type="protein sequence ID" value="BAI80236.1"/>
    <property type="molecule type" value="Genomic_DNA"/>
</dbReference>
<evidence type="ECO:0000256" key="2">
    <source>
        <dbReference type="ARBA" id="ARBA00013194"/>
    </source>
</evidence>
<gene>
    <name evidence="8" type="ordered locus">DEFDS_0758</name>
</gene>
<dbReference type="EC" id="5.2.1.8" evidence="2"/>
<evidence type="ECO:0000259" key="7">
    <source>
        <dbReference type="Pfam" id="PF13145"/>
    </source>
</evidence>
<name>D3PCB3_DEFDS</name>
<dbReference type="STRING" id="639282.DEFDS_0758"/>
<proteinExistence type="predicted"/>
<evidence type="ECO:0000256" key="4">
    <source>
        <dbReference type="ARBA" id="ARBA00023110"/>
    </source>
</evidence>
<dbReference type="AlphaFoldDB" id="D3PCB3"/>
<dbReference type="eggNOG" id="COG0760">
    <property type="taxonomic scope" value="Bacteria"/>
</dbReference>
<evidence type="ECO:0000313" key="8">
    <source>
        <dbReference type="EMBL" id="BAI80236.1"/>
    </source>
</evidence>
<reference evidence="8 9" key="1">
    <citation type="journal article" date="2010" name="DNA Res.">
        <title>Bacterial lifestyle in a deep-sea hydrothermal vent chimney revealed by the genome sequence of the thermophilic bacterium Deferribacter desulfuricans SSM1.</title>
        <authorList>
            <person name="Takaki Y."/>
            <person name="Shimamura S."/>
            <person name="Nakagawa S."/>
            <person name="Fukuhara Y."/>
            <person name="Horikawa H."/>
            <person name="Ankai A."/>
            <person name="Harada T."/>
            <person name="Hosoyama A."/>
            <person name="Oguchi A."/>
            <person name="Fukui S."/>
            <person name="Fujita N."/>
            <person name="Takami H."/>
            <person name="Takai K."/>
        </authorList>
    </citation>
    <scope>NUCLEOTIDE SEQUENCE [LARGE SCALE GENOMIC DNA]</scope>
    <source>
        <strain evidence="9">DSM 14783 / JCM 11476 / NBRC 101012 / SSM1</strain>
    </source>
</reference>
<dbReference type="HOGENOM" id="CLU_854488_0_0_0"/>
<organism evidence="8 9">
    <name type="scientific">Deferribacter desulfuricans (strain DSM 14783 / JCM 11476 / NBRC 101012 / SSM1)</name>
    <dbReference type="NCBI Taxonomy" id="639282"/>
    <lineage>
        <taxon>Bacteria</taxon>
        <taxon>Pseudomonadati</taxon>
        <taxon>Deferribacterota</taxon>
        <taxon>Deferribacteres</taxon>
        <taxon>Deferribacterales</taxon>
        <taxon>Deferribacteraceae</taxon>
        <taxon>Deferribacter</taxon>
    </lineage>
</organism>
<evidence type="ECO:0000256" key="1">
    <source>
        <dbReference type="ARBA" id="ARBA00000971"/>
    </source>
</evidence>
<keyword evidence="6" id="KW-0175">Coiled coil</keyword>
<sequence length="325" mass="38429">MMRKGELNMRFILNCAKILIFIMVLVHSNLLFAEDKVVAKVNEQDIHLFEVKSFLNKVVPIGRFHTQSLNKKEYWEKALNTAIDSRAIVIFIKNNNPEIYNGLKNKVNEIIKVIKKRFKSNNEYAKALKENGITEKILYETYMDLNVKDIIKEKIFSEKIEPKVLKEYYKNNQQMFSTGESYVVKNCLIKADARELKAKEMEEKKKEAENLLKMLKEEDEKAWQKCDKGIYPEQDTVYKFSKNYPIKEIFKLKKGDFGGPYRNIYGYLIVKVIDIKPSEVLPFDEIKNEIERLMKLKKFKDYYKNLLKRAKDEANIKILDNNFSN</sequence>
<dbReference type="InterPro" id="IPR046357">
    <property type="entry name" value="PPIase_dom_sf"/>
</dbReference>
<evidence type="ECO:0000256" key="3">
    <source>
        <dbReference type="ARBA" id="ARBA00022729"/>
    </source>
</evidence>
<protein>
    <recommendedName>
        <fullName evidence="2">peptidylprolyl isomerase</fullName>
        <ecNumber evidence="2">5.2.1.8</ecNumber>
    </recommendedName>
</protein>
<dbReference type="PANTHER" id="PTHR47245">
    <property type="entry name" value="PEPTIDYLPROLYL ISOMERASE"/>
    <property type="match status" value="1"/>
</dbReference>
<dbReference type="InterPro" id="IPR027304">
    <property type="entry name" value="Trigger_fact/SurA_dom_sf"/>
</dbReference>
<dbReference type="SUPFAM" id="SSF109998">
    <property type="entry name" value="Triger factor/SurA peptide-binding domain-like"/>
    <property type="match status" value="1"/>
</dbReference>
<feature type="domain" description="PpiC" evidence="7">
    <location>
        <begin position="162"/>
        <end position="288"/>
    </location>
</feature>
<keyword evidence="5" id="KW-0413">Isomerase</keyword>
<dbReference type="Proteomes" id="UP000001520">
    <property type="component" value="Chromosome"/>
</dbReference>
<keyword evidence="9" id="KW-1185">Reference proteome</keyword>
<keyword evidence="4" id="KW-0697">Rotamase</keyword>
<feature type="coiled-coil region" evidence="6">
    <location>
        <begin position="191"/>
        <end position="221"/>
    </location>
</feature>
<dbReference type="InterPro" id="IPR000297">
    <property type="entry name" value="PPIase_PpiC"/>
</dbReference>
<dbReference type="Pfam" id="PF13145">
    <property type="entry name" value="Rotamase_2"/>
    <property type="match status" value="1"/>
</dbReference>
<evidence type="ECO:0000313" key="9">
    <source>
        <dbReference type="Proteomes" id="UP000001520"/>
    </source>
</evidence>
<dbReference type="InterPro" id="IPR050245">
    <property type="entry name" value="PrsA_foldase"/>
</dbReference>
<dbReference type="Gene3D" id="3.10.50.40">
    <property type="match status" value="1"/>
</dbReference>
<dbReference type="Gene3D" id="1.10.4030.10">
    <property type="entry name" value="Porin chaperone SurA, peptide-binding domain"/>
    <property type="match status" value="1"/>
</dbReference>
<keyword evidence="3" id="KW-0732">Signal</keyword>
<evidence type="ECO:0000256" key="5">
    <source>
        <dbReference type="ARBA" id="ARBA00023235"/>
    </source>
</evidence>
<dbReference type="KEGG" id="ddf:DEFDS_0758"/>
<accession>D3PCB3</accession>
<dbReference type="PANTHER" id="PTHR47245:SF1">
    <property type="entry name" value="FOLDASE PROTEIN PRSA"/>
    <property type="match status" value="1"/>
</dbReference>